<reference evidence="2 3" key="1">
    <citation type="journal article" date="2012" name="J. Bacteriol.">
        <title>Complete Genome Sequence of Flavobacterium indicum GPSTA100-9T, Isolated from Warm Spring Water.</title>
        <authorList>
            <person name="Barbier P."/>
            <person name="Houel A."/>
            <person name="Loux V."/>
            <person name="Poulain J."/>
            <person name="Bernardet J.F."/>
            <person name="Touchon M."/>
            <person name="Duchaud E."/>
        </authorList>
    </citation>
    <scope>NUCLEOTIDE SEQUENCE [LARGE SCALE GENOMIC DNA]</scope>
    <source>
        <strain evidence="3">DSM 17447 / CIP 109464 / GPTSA100-9</strain>
    </source>
</reference>
<dbReference type="Proteomes" id="UP000007599">
    <property type="component" value="Chromosome I"/>
</dbReference>
<protein>
    <submittedName>
        <fullName evidence="2">Glycosyl transferase, group 2 family protein</fullName>
    </submittedName>
</protein>
<feature type="domain" description="Glycosyltransferase 2-like" evidence="1">
    <location>
        <begin position="4"/>
        <end position="124"/>
    </location>
</feature>
<dbReference type="SUPFAM" id="SSF53448">
    <property type="entry name" value="Nucleotide-diphospho-sugar transferases"/>
    <property type="match status" value="1"/>
</dbReference>
<proteinExistence type="predicted"/>
<accession>H8XT86</accession>
<dbReference type="PATRIC" id="fig|1094466.5.peg.687"/>
<reference evidence="3" key="2">
    <citation type="submission" date="2012-03" db="EMBL/GenBank/DDBJ databases">
        <title>Complete genome sequence of Flavobacterium indicum GPTSA100-9T, isolated from warm spring water.</title>
        <authorList>
            <person name="Barbier P."/>
            <person name="Houel A."/>
            <person name="Loux V."/>
            <person name="Poulain J."/>
            <person name="Bernardet J.-F."/>
            <person name="Touchon M."/>
            <person name="Duchaud E."/>
        </authorList>
    </citation>
    <scope>NUCLEOTIDE SEQUENCE [LARGE SCALE GENOMIC DNA]</scope>
    <source>
        <strain evidence="3">DSM 17447 / CIP 109464 / GPTSA100-9</strain>
    </source>
</reference>
<dbReference type="InterPro" id="IPR050834">
    <property type="entry name" value="Glycosyltransf_2"/>
</dbReference>
<evidence type="ECO:0000313" key="2">
    <source>
        <dbReference type="EMBL" id="CCG52683.1"/>
    </source>
</evidence>
<name>H8XT86_FLAIG</name>
<dbReference type="EMBL" id="HE774682">
    <property type="protein sequence ID" value="CCG52683.1"/>
    <property type="molecule type" value="Genomic_DNA"/>
</dbReference>
<dbReference type="STRING" id="1094466.KQS_03485"/>
<dbReference type="PANTHER" id="PTHR43685">
    <property type="entry name" value="GLYCOSYLTRANSFERASE"/>
    <property type="match status" value="1"/>
</dbReference>
<dbReference type="InterPro" id="IPR001173">
    <property type="entry name" value="Glyco_trans_2-like"/>
</dbReference>
<organism evidence="2 3">
    <name type="scientific">Flavobacterium indicum (strain DSM 17447 / CIP 109464 / GPTSA100-9)</name>
    <dbReference type="NCBI Taxonomy" id="1094466"/>
    <lineage>
        <taxon>Bacteria</taxon>
        <taxon>Pseudomonadati</taxon>
        <taxon>Bacteroidota</taxon>
        <taxon>Flavobacteriia</taxon>
        <taxon>Flavobacteriales</taxon>
        <taxon>Flavobacteriaceae</taxon>
        <taxon>Flavobacterium</taxon>
    </lineage>
</organism>
<sequence>MNFSLIICTYNRDEAIATLMHSIAKQTVYPEQIIIVDASLNSKTNDFFEKNQFKNIEYYNVDGENRGLTKQRNFGIQKVVATSEIVCFLDDDTILTANYFQELLDTYHKHPEALGVGGYITNEVHWEKLEANKVTDASYYVNDGYIRKEDKRNVLRKRLGLGADKNPGFLPEFSHGRSVSYLPPTDKIYEVEQFMGGVSSFRKKVLDEHKFSTFFDGYGLYEDADFTFRISRIGKLFVNTKAKLEHHHHPSGRPNQYNYGRMVVWNGWYVWRVRHPKPSFKAKVKWHLITLLLAFIRLGNVISTPNKQAAFTEFIGRIAAYIKLFVKKPKIVS</sequence>
<dbReference type="KEGG" id="fin:KQS_03485"/>
<dbReference type="PANTHER" id="PTHR43685:SF2">
    <property type="entry name" value="GLYCOSYLTRANSFERASE 2-LIKE DOMAIN-CONTAINING PROTEIN"/>
    <property type="match status" value="1"/>
</dbReference>
<dbReference type="OrthoDB" id="1493960at2"/>
<dbReference type="InterPro" id="IPR029044">
    <property type="entry name" value="Nucleotide-diphossugar_trans"/>
</dbReference>
<dbReference type="RefSeq" id="WP_014387825.1">
    <property type="nucleotide sequence ID" value="NC_017025.1"/>
</dbReference>
<dbReference type="CDD" id="cd00761">
    <property type="entry name" value="Glyco_tranf_GTA_type"/>
    <property type="match status" value="1"/>
</dbReference>
<keyword evidence="2" id="KW-0808">Transferase</keyword>
<dbReference type="GO" id="GO:0016740">
    <property type="term" value="F:transferase activity"/>
    <property type="evidence" value="ECO:0007669"/>
    <property type="project" value="UniProtKB-KW"/>
</dbReference>
<dbReference type="HOGENOM" id="CLU_823457_0_0_10"/>
<dbReference type="eggNOG" id="COG1216">
    <property type="taxonomic scope" value="Bacteria"/>
</dbReference>
<keyword evidence="3" id="KW-1185">Reference proteome</keyword>
<dbReference type="Gene3D" id="3.90.550.10">
    <property type="entry name" value="Spore Coat Polysaccharide Biosynthesis Protein SpsA, Chain A"/>
    <property type="match status" value="1"/>
</dbReference>
<dbReference type="Pfam" id="PF00535">
    <property type="entry name" value="Glycos_transf_2"/>
    <property type="match status" value="1"/>
</dbReference>
<dbReference type="AlphaFoldDB" id="H8XT86"/>
<gene>
    <name evidence="2" type="ordered locus">KQS_03485</name>
</gene>
<evidence type="ECO:0000259" key="1">
    <source>
        <dbReference type="Pfam" id="PF00535"/>
    </source>
</evidence>
<evidence type="ECO:0000313" key="3">
    <source>
        <dbReference type="Proteomes" id="UP000007599"/>
    </source>
</evidence>